<reference evidence="6 7" key="1">
    <citation type="submission" date="2016-10" db="EMBL/GenBank/DDBJ databases">
        <authorList>
            <person name="de Groot N.N."/>
        </authorList>
    </citation>
    <scope>NUCLEOTIDE SEQUENCE [LARGE SCALE GENOMIC DNA]</scope>
    <source>
        <strain evidence="6 7">DSM 21039</strain>
    </source>
</reference>
<dbReference type="EMBL" id="FOBB01000004">
    <property type="protein sequence ID" value="SEM32884.1"/>
    <property type="molecule type" value="Genomic_DNA"/>
</dbReference>
<evidence type="ECO:0000313" key="6">
    <source>
        <dbReference type="EMBL" id="SEM32884.1"/>
    </source>
</evidence>
<accession>A0A1H7XGZ7</accession>
<evidence type="ECO:0000256" key="2">
    <source>
        <dbReference type="ARBA" id="ARBA00022603"/>
    </source>
</evidence>
<dbReference type="NCBIfam" id="TIGR00537">
    <property type="entry name" value="hemK_rel_arch"/>
    <property type="match status" value="1"/>
</dbReference>
<dbReference type="AlphaFoldDB" id="A0A1H7XGZ7"/>
<dbReference type="GO" id="GO:0008276">
    <property type="term" value="F:protein methyltransferase activity"/>
    <property type="evidence" value="ECO:0007669"/>
    <property type="project" value="TreeGrafter"/>
</dbReference>
<keyword evidence="2 6" id="KW-0489">Methyltransferase</keyword>
<sequence length="220" mass="25455">MRRVVKYLVTRFYKPLLVRYLSKTRKYTFKGVQLLIPPEVFHPAFFFSTKYLLRYISGLPLQQSSFLELGAGSGLISIFVAGKGSNVMATDINPVAVEYLEKNGRANNVKMEVVHSDLFEQIPSRTFDIIAINPPYYKKQPQTFAEHAWYCGENGEYFDRLFHSLPDYMHGQSTVLMTLSDGCDETMIRNLAIKNGCRLNRVHSMQNLMEEIYIFKIERN</sequence>
<keyword evidence="7" id="KW-1185">Reference proteome</keyword>
<feature type="domain" description="Methyltransferase small" evidence="5">
    <location>
        <begin position="49"/>
        <end position="141"/>
    </location>
</feature>
<dbReference type="GO" id="GO:0008757">
    <property type="term" value="F:S-adenosylmethionine-dependent methyltransferase activity"/>
    <property type="evidence" value="ECO:0007669"/>
    <property type="project" value="TreeGrafter"/>
</dbReference>
<dbReference type="GO" id="GO:0032259">
    <property type="term" value="P:methylation"/>
    <property type="evidence" value="ECO:0007669"/>
    <property type="project" value="UniProtKB-KW"/>
</dbReference>
<dbReference type="GO" id="GO:0003676">
    <property type="term" value="F:nucleic acid binding"/>
    <property type="evidence" value="ECO:0007669"/>
    <property type="project" value="InterPro"/>
</dbReference>
<evidence type="ECO:0000259" key="5">
    <source>
        <dbReference type="Pfam" id="PF05175"/>
    </source>
</evidence>
<dbReference type="InterPro" id="IPR004557">
    <property type="entry name" value="PrmC-related"/>
</dbReference>
<dbReference type="InterPro" id="IPR002052">
    <property type="entry name" value="DNA_methylase_N6_adenine_CS"/>
</dbReference>
<dbReference type="InterPro" id="IPR052190">
    <property type="entry name" value="Euk-Arch_PrmC-MTase"/>
</dbReference>
<dbReference type="RefSeq" id="WP_089914457.1">
    <property type="nucleotide sequence ID" value="NZ_FOBB01000004.1"/>
</dbReference>
<organism evidence="6 7">
    <name type="scientific">Chitinophaga rupis</name>
    <dbReference type="NCBI Taxonomy" id="573321"/>
    <lineage>
        <taxon>Bacteria</taxon>
        <taxon>Pseudomonadati</taxon>
        <taxon>Bacteroidota</taxon>
        <taxon>Chitinophagia</taxon>
        <taxon>Chitinophagales</taxon>
        <taxon>Chitinophagaceae</taxon>
        <taxon>Chitinophaga</taxon>
    </lineage>
</organism>
<dbReference type="GO" id="GO:0035657">
    <property type="term" value="C:eRF1 methyltransferase complex"/>
    <property type="evidence" value="ECO:0007669"/>
    <property type="project" value="TreeGrafter"/>
</dbReference>
<evidence type="ECO:0000256" key="3">
    <source>
        <dbReference type="ARBA" id="ARBA00022679"/>
    </source>
</evidence>
<dbReference type="PROSITE" id="PS00092">
    <property type="entry name" value="N6_MTASE"/>
    <property type="match status" value="1"/>
</dbReference>
<dbReference type="Pfam" id="PF05175">
    <property type="entry name" value="MTS"/>
    <property type="match status" value="1"/>
</dbReference>
<dbReference type="GO" id="GO:0008170">
    <property type="term" value="F:N-methyltransferase activity"/>
    <property type="evidence" value="ECO:0007669"/>
    <property type="project" value="UniProtKB-ARBA"/>
</dbReference>
<dbReference type="PANTHER" id="PTHR45875">
    <property type="entry name" value="METHYLTRANSFERASE N6AMT1"/>
    <property type="match status" value="1"/>
</dbReference>
<evidence type="ECO:0000256" key="1">
    <source>
        <dbReference type="ARBA" id="ARBA00006149"/>
    </source>
</evidence>
<dbReference type="CDD" id="cd02440">
    <property type="entry name" value="AdoMet_MTases"/>
    <property type="match status" value="1"/>
</dbReference>
<dbReference type="InterPro" id="IPR029063">
    <property type="entry name" value="SAM-dependent_MTases_sf"/>
</dbReference>
<dbReference type="Gene3D" id="3.40.50.150">
    <property type="entry name" value="Vaccinia Virus protein VP39"/>
    <property type="match status" value="1"/>
</dbReference>
<evidence type="ECO:0000256" key="4">
    <source>
        <dbReference type="ARBA" id="ARBA00022691"/>
    </source>
</evidence>
<dbReference type="Proteomes" id="UP000198984">
    <property type="component" value="Unassembled WGS sequence"/>
</dbReference>
<name>A0A1H7XGZ7_9BACT</name>
<dbReference type="STRING" id="573321.SAMN04488505_10469"/>
<protein>
    <submittedName>
        <fullName evidence="6">Release factor glutamine methyltransferase</fullName>
    </submittedName>
</protein>
<evidence type="ECO:0000313" key="7">
    <source>
        <dbReference type="Proteomes" id="UP000198984"/>
    </source>
</evidence>
<proteinExistence type="inferred from homology"/>
<comment type="similarity">
    <text evidence="1">Belongs to the eukaryotic/archaeal PrmC-related family.</text>
</comment>
<dbReference type="InterPro" id="IPR007848">
    <property type="entry name" value="Small_mtfrase_dom"/>
</dbReference>
<dbReference type="OrthoDB" id="267914at2"/>
<gene>
    <name evidence="6" type="ORF">SAMN04488505_10469</name>
</gene>
<dbReference type="PANTHER" id="PTHR45875:SF1">
    <property type="entry name" value="METHYLTRANSFERASE N6AMT1"/>
    <property type="match status" value="1"/>
</dbReference>
<keyword evidence="4" id="KW-0949">S-adenosyl-L-methionine</keyword>
<dbReference type="SUPFAM" id="SSF53335">
    <property type="entry name" value="S-adenosyl-L-methionine-dependent methyltransferases"/>
    <property type="match status" value="1"/>
</dbReference>
<keyword evidence="3 6" id="KW-0808">Transferase</keyword>